<accession>A0A6J5L7Y3</accession>
<sequence>MSMTIDGTSGVTFPNSSVQAIAAPSGALINTQYFTTAGTATYTPTAGTNFIIVDVQGAGAGGTSGNGTGAGPSGGAGAYARKKIPSGFSGTTVTVGTGTAPNLTTTAGTSSFGAFVTCTGGSSISTIGSPSLVVATATGGDFNQRGCIGNGGGSSGSPGVPGGWSIFGGAAGYNQSGIYGGGGGNNGVGTCTASGGNGIVVVYEYA</sequence>
<evidence type="ECO:0000313" key="1">
    <source>
        <dbReference type="EMBL" id="CAB4129483.1"/>
    </source>
</evidence>
<protein>
    <submittedName>
        <fullName evidence="1">Uncharacterized protein</fullName>
    </submittedName>
</protein>
<reference evidence="1" key="1">
    <citation type="submission" date="2020-04" db="EMBL/GenBank/DDBJ databases">
        <authorList>
            <person name="Chiriac C."/>
            <person name="Salcher M."/>
            <person name="Ghai R."/>
            <person name="Kavagutti S V."/>
        </authorList>
    </citation>
    <scope>NUCLEOTIDE SEQUENCE</scope>
</reference>
<organism evidence="1">
    <name type="scientific">uncultured Caudovirales phage</name>
    <dbReference type="NCBI Taxonomy" id="2100421"/>
    <lineage>
        <taxon>Viruses</taxon>
        <taxon>Duplodnaviria</taxon>
        <taxon>Heunggongvirae</taxon>
        <taxon>Uroviricota</taxon>
        <taxon>Caudoviricetes</taxon>
        <taxon>Peduoviridae</taxon>
        <taxon>Maltschvirus</taxon>
        <taxon>Maltschvirus maltsch</taxon>
    </lineage>
</organism>
<proteinExistence type="predicted"/>
<gene>
    <name evidence="1" type="ORF">UFOVP118_71</name>
</gene>
<dbReference type="EMBL" id="LR796234">
    <property type="protein sequence ID" value="CAB4129483.1"/>
    <property type="molecule type" value="Genomic_DNA"/>
</dbReference>
<name>A0A6J5L7Y3_9CAUD</name>